<sequence>MSRTPQNKPCAVKDGLTFWPIPATSRAEAAFGLDESAYFDRRALPDVPRELEHTVQKLFFEGGRMPQLANGVDREAASLRLRAMLASFAPSHESKVATAAYALWVWSTPEIVQVAA</sequence>
<reference evidence="1 2" key="1">
    <citation type="submission" date="2024-06" db="EMBL/GenBank/DDBJ databases">
        <title>Sorghum-associated microbial communities from plants grown in Nebraska, USA.</title>
        <authorList>
            <person name="Schachtman D."/>
        </authorList>
    </citation>
    <scope>NUCLEOTIDE SEQUENCE [LARGE SCALE GENOMIC DNA]</scope>
    <source>
        <strain evidence="1 2">1073</strain>
    </source>
</reference>
<gene>
    <name evidence="1" type="ORF">ABIC75_003784</name>
</gene>
<accession>A0ABV2JYZ2</accession>
<evidence type="ECO:0000313" key="1">
    <source>
        <dbReference type="EMBL" id="MET3654046.1"/>
    </source>
</evidence>
<organism evidence="1 2">
    <name type="scientific">Dyella japonica</name>
    <dbReference type="NCBI Taxonomy" id="231455"/>
    <lineage>
        <taxon>Bacteria</taxon>
        <taxon>Pseudomonadati</taxon>
        <taxon>Pseudomonadota</taxon>
        <taxon>Gammaproteobacteria</taxon>
        <taxon>Lysobacterales</taxon>
        <taxon>Rhodanobacteraceae</taxon>
        <taxon>Dyella</taxon>
    </lineage>
</organism>
<keyword evidence="2" id="KW-1185">Reference proteome</keyword>
<protein>
    <submittedName>
        <fullName evidence="1">Uncharacterized protein</fullName>
    </submittedName>
</protein>
<name>A0ABV2JYZ2_9GAMM</name>
<dbReference type="RefSeq" id="WP_354015420.1">
    <property type="nucleotide sequence ID" value="NZ_JBEPMU010000006.1"/>
</dbReference>
<dbReference type="Proteomes" id="UP001549184">
    <property type="component" value="Unassembled WGS sequence"/>
</dbReference>
<evidence type="ECO:0000313" key="2">
    <source>
        <dbReference type="Proteomes" id="UP001549184"/>
    </source>
</evidence>
<proteinExistence type="predicted"/>
<comment type="caution">
    <text evidence="1">The sequence shown here is derived from an EMBL/GenBank/DDBJ whole genome shotgun (WGS) entry which is preliminary data.</text>
</comment>
<dbReference type="EMBL" id="JBEPMU010000006">
    <property type="protein sequence ID" value="MET3654046.1"/>
    <property type="molecule type" value="Genomic_DNA"/>
</dbReference>